<protein>
    <recommendedName>
        <fullName evidence="2">Antitoxin</fullName>
    </recommendedName>
</protein>
<gene>
    <name evidence="4" type="ORF">bsdtb5_21700</name>
</gene>
<comment type="function">
    <text evidence="2">Antitoxin component of a type II toxin-antitoxin (TA) system.</text>
</comment>
<dbReference type="Pfam" id="PF02604">
    <property type="entry name" value="PhdYeFM_antitox"/>
    <property type="match status" value="1"/>
</dbReference>
<comment type="similarity">
    <text evidence="1 2">Belongs to the phD/YefM antitoxin family.</text>
</comment>
<dbReference type="NCBIfam" id="TIGR01552">
    <property type="entry name" value="phd_fam"/>
    <property type="match status" value="1"/>
</dbReference>
<sequence>MPKIIPIKDLKNTAEISEMVHSAEEPIYVTKNGYGDMVIMSVEMYESTMKRLSMYRELELSEKQIESGKTKDARESLGNLKEKYGI</sequence>
<dbReference type="AlphaFoldDB" id="A0A7R7ELP1"/>
<dbReference type="Gene3D" id="3.40.1620.10">
    <property type="entry name" value="YefM-like domain"/>
    <property type="match status" value="1"/>
</dbReference>
<organism evidence="4 5">
    <name type="scientific">Anaeromicropila herbilytica</name>
    <dbReference type="NCBI Taxonomy" id="2785025"/>
    <lineage>
        <taxon>Bacteria</taxon>
        <taxon>Bacillati</taxon>
        <taxon>Bacillota</taxon>
        <taxon>Clostridia</taxon>
        <taxon>Lachnospirales</taxon>
        <taxon>Lachnospiraceae</taxon>
        <taxon>Anaeromicropila</taxon>
    </lineage>
</organism>
<evidence type="ECO:0000256" key="1">
    <source>
        <dbReference type="ARBA" id="ARBA00009981"/>
    </source>
</evidence>
<dbReference type="InterPro" id="IPR036165">
    <property type="entry name" value="YefM-like_sf"/>
</dbReference>
<dbReference type="InterPro" id="IPR006442">
    <property type="entry name" value="Antitoxin_Phd/YefM"/>
</dbReference>
<feature type="region of interest" description="Disordered" evidence="3">
    <location>
        <begin position="64"/>
        <end position="86"/>
    </location>
</feature>
<accession>A0A7R7ELP1</accession>
<keyword evidence="5" id="KW-1185">Reference proteome</keyword>
<proteinExistence type="inferred from homology"/>
<reference evidence="4 5" key="1">
    <citation type="submission" date="2020-11" db="EMBL/GenBank/DDBJ databases">
        <title>Draft genome sequencing of a Lachnospiraceae strain isolated from anoxic soil subjected to BSD treatment.</title>
        <authorList>
            <person name="Uek A."/>
            <person name="Tonouchi A."/>
        </authorList>
    </citation>
    <scope>NUCLEOTIDE SEQUENCE [LARGE SCALE GENOMIC DNA]</scope>
    <source>
        <strain evidence="4 5">TB5</strain>
    </source>
</reference>
<evidence type="ECO:0000313" key="5">
    <source>
        <dbReference type="Proteomes" id="UP000595897"/>
    </source>
</evidence>
<dbReference type="SUPFAM" id="SSF143120">
    <property type="entry name" value="YefM-like"/>
    <property type="match status" value="1"/>
</dbReference>
<dbReference type="EMBL" id="AP024169">
    <property type="protein sequence ID" value="BCN30875.1"/>
    <property type="molecule type" value="Genomic_DNA"/>
</dbReference>
<evidence type="ECO:0000313" key="4">
    <source>
        <dbReference type="EMBL" id="BCN30875.1"/>
    </source>
</evidence>
<dbReference type="RefSeq" id="WP_271712033.1">
    <property type="nucleotide sequence ID" value="NZ_AP024169.1"/>
</dbReference>
<name>A0A7R7ELP1_9FIRM</name>
<evidence type="ECO:0000256" key="3">
    <source>
        <dbReference type="SAM" id="MobiDB-lite"/>
    </source>
</evidence>
<dbReference type="Proteomes" id="UP000595897">
    <property type="component" value="Chromosome"/>
</dbReference>
<dbReference type="KEGG" id="ahb:bsdtb5_21700"/>
<evidence type="ECO:0000256" key="2">
    <source>
        <dbReference type="RuleBase" id="RU362080"/>
    </source>
</evidence>